<dbReference type="PRINTS" id="PR01590">
    <property type="entry name" value="HTHFIS"/>
</dbReference>
<name>A0AAU8KUP1_9VIRU</name>
<reference evidence="2" key="1">
    <citation type="submission" date="2024-05" db="EMBL/GenBank/DDBJ databases">
        <title>Complete Genome Sequences of 14 Acinetobacter baumannii phages isolated in Kenya.</title>
        <authorList>
            <person name="Mwai F."/>
            <person name="Kigen C."/>
            <person name="Makobe C."/>
            <person name="Georges M."/>
            <person name="Mutai I."/>
            <person name="Odoyo E."/>
            <person name="Gachoya M."/>
            <person name="Musila L."/>
        </authorList>
    </citation>
    <scope>NUCLEOTIDE SEQUENCE</scope>
</reference>
<proteinExistence type="predicted"/>
<dbReference type="InterPro" id="IPR009057">
    <property type="entry name" value="Homeodomain-like_sf"/>
</dbReference>
<accession>A0AAU8KUP1</accession>
<evidence type="ECO:0000313" key="2">
    <source>
        <dbReference type="EMBL" id="XCN27168.1"/>
    </source>
</evidence>
<feature type="domain" description="DNA binding HTH" evidence="1">
    <location>
        <begin position="26"/>
        <end position="58"/>
    </location>
</feature>
<dbReference type="Pfam" id="PF02954">
    <property type="entry name" value="HTH_8"/>
    <property type="match status" value="1"/>
</dbReference>
<evidence type="ECO:0000259" key="1">
    <source>
        <dbReference type="Pfam" id="PF02954"/>
    </source>
</evidence>
<dbReference type="GO" id="GO:0043565">
    <property type="term" value="F:sequence-specific DNA binding"/>
    <property type="evidence" value="ECO:0007669"/>
    <property type="project" value="InterPro"/>
</dbReference>
<gene>
    <name evidence="2" type="ORF">BCCGMNBR_CDS0028</name>
</gene>
<organism evidence="2">
    <name type="scientific">Acinetobacter phage vB_Ab_01_KEN_02</name>
    <dbReference type="NCBI Taxonomy" id="3143012"/>
    <lineage>
        <taxon>Viruses</taxon>
    </lineage>
</organism>
<dbReference type="Gene3D" id="1.10.10.60">
    <property type="entry name" value="Homeodomain-like"/>
    <property type="match status" value="1"/>
</dbReference>
<dbReference type="SUPFAM" id="SSF46689">
    <property type="entry name" value="Homeodomain-like"/>
    <property type="match status" value="1"/>
</dbReference>
<dbReference type="InterPro" id="IPR002197">
    <property type="entry name" value="HTH_Fis"/>
</dbReference>
<protein>
    <submittedName>
        <fullName evidence="2">HTH DNA binding protein</fullName>
    </submittedName>
</protein>
<dbReference type="EMBL" id="PP841129">
    <property type="protein sequence ID" value="XCN27168.1"/>
    <property type="molecule type" value="Genomic_DNA"/>
</dbReference>
<sequence length="66" mass="7354">MTKTTIDQEIDEAIAKGGSFYKIRSRFEKAILERVLIKTRGNQTEAAKMLGISRTGLGGILKRVSR</sequence>